<dbReference type="AlphaFoldDB" id="A0A7S4EFH1"/>
<feature type="region of interest" description="Disordered" evidence="2">
    <location>
        <begin position="667"/>
        <end position="693"/>
    </location>
</feature>
<name>A0A7S4EFH1_9STRA</name>
<feature type="compositionally biased region" description="Polar residues" evidence="2">
    <location>
        <begin position="884"/>
        <end position="895"/>
    </location>
</feature>
<dbReference type="SUPFAM" id="SSF57850">
    <property type="entry name" value="RING/U-box"/>
    <property type="match status" value="1"/>
</dbReference>
<evidence type="ECO:0000313" key="4">
    <source>
        <dbReference type="EMBL" id="CAE0709262.1"/>
    </source>
</evidence>
<feature type="compositionally biased region" description="Low complexity" evidence="2">
    <location>
        <begin position="183"/>
        <end position="199"/>
    </location>
</feature>
<dbReference type="SMART" id="SM00184">
    <property type="entry name" value="RING"/>
    <property type="match status" value="1"/>
</dbReference>
<feature type="compositionally biased region" description="Basic and acidic residues" evidence="2">
    <location>
        <begin position="678"/>
        <end position="691"/>
    </location>
</feature>
<protein>
    <recommendedName>
        <fullName evidence="3">RING-type domain-containing protein</fullName>
    </recommendedName>
</protein>
<feature type="compositionally biased region" description="Polar residues" evidence="2">
    <location>
        <begin position="839"/>
        <end position="849"/>
    </location>
</feature>
<dbReference type="Pfam" id="PF13639">
    <property type="entry name" value="zf-RING_2"/>
    <property type="match status" value="1"/>
</dbReference>
<feature type="region of interest" description="Disordered" evidence="2">
    <location>
        <begin position="788"/>
        <end position="926"/>
    </location>
</feature>
<evidence type="ECO:0000259" key="3">
    <source>
        <dbReference type="PROSITE" id="PS50089"/>
    </source>
</evidence>
<evidence type="ECO:0000256" key="2">
    <source>
        <dbReference type="SAM" id="MobiDB-lite"/>
    </source>
</evidence>
<dbReference type="GO" id="GO:0008270">
    <property type="term" value="F:zinc ion binding"/>
    <property type="evidence" value="ECO:0007669"/>
    <property type="project" value="UniProtKB-KW"/>
</dbReference>
<feature type="compositionally biased region" description="Basic and acidic residues" evidence="2">
    <location>
        <begin position="788"/>
        <end position="812"/>
    </location>
</feature>
<dbReference type="PANTHER" id="PTHR45676">
    <property type="entry name" value="RING-H2 FINGER PROTEIN ATL51-RELATED"/>
    <property type="match status" value="1"/>
</dbReference>
<keyword evidence="1" id="KW-0862">Zinc</keyword>
<feature type="domain" description="RING-type" evidence="3">
    <location>
        <begin position="944"/>
        <end position="987"/>
    </location>
</feature>
<feature type="compositionally biased region" description="Basic and acidic residues" evidence="2">
    <location>
        <begin position="257"/>
        <end position="267"/>
    </location>
</feature>
<dbReference type="InterPro" id="IPR001841">
    <property type="entry name" value="Znf_RING"/>
</dbReference>
<feature type="compositionally biased region" description="Polar residues" evidence="2">
    <location>
        <begin position="232"/>
        <end position="244"/>
    </location>
</feature>
<feature type="region of interest" description="Disordered" evidence="2">
    <location>
        <begin position="525"/>
        <end position="553"/>
    </location>
</feature>
<dbReference type="InterPro" id="IPR013083">
    <property type="entry name" value="Znf_RING/FYVE/PHD"/>
</dbReference>
<proteinExistence type="predicted"/>
<reference evidence="4" key="1">
    <citation type="submission" date="2021-01" db="EMBL/GenBank/DDBJ databases">
        <authorList>
            <person name="Corre E."/>
            <person name="Pelletier E."/>
            <person name="Niang G."/>
            <person name="Scheremetjew M."/>
            <person name="Finn R."/>
            <person name="Kale V."/>
            <person name="Holt S."/>
            <person name="Cochrane G."/>
            <person name="Meng A."/>
            <person name="Brown T."/>
            <person name="Cohen L."/>
        </authorList>
    </citation>
    <scope>NUCLEOTIDE SEQUENCE</scope>
    <source>
        <strain evidence="4">10249 10 AB</strain>
    </source>
</reference>
<sequence>MASLRPTQSTPQLLHNRKEFWKRLYGTKRNDFIMWKRMPLVDVTGIEIKIGMDTNKNPCRRTTKSPLTKTRKGKEEKRNDNTNRNPNAGGRTIRKKRWRRRVIDSHTGRCRARTTNITHHHQSSAWFSTSRVASLIVFTLSATLVLFDDPTCITIPHVVAVPISEYDYSQDANAITNTNPSINDMNNKMNSNSNNNNNSDAKRAEAATERTTAKEEAEDKRKKEEKIEHYNNKNVHTLESNSGAYQRGRDGNYYAHHKGEDNSDDRSSKVILTVAPLFDSSLSYPVGTADFGHDIDHTRFYYYKAVIAKAPSDSAHLCKIPDNLGTNSEDIPDVPVALLVSLGAGGCDVLTQAGNALKIQQDITKNLKYVLFYNNDPNNPEAIATLSLGGTSPYSSRVLAPITESPSASSSMLSTLPPSGTASTLPPSGTASTLPTFTTRPTLPPSRPRSTLPPFTPRPTRPSFIRPTTFPPSTFGTTATSSTPTTWLTWESSDSSSLYRNRVDKNETQTDDFYDIIIDIDEEVNVNDIDDDHDDNDDHDDDIGTENEEGNDDGLQDFLLKQERERKKFRHELRQELIENDSMVFVSMSTSAGVQILAKMDEKVEDNTYTVKETQANPEFLEPGFMQWSMIMSLDRTDSSYRPGYMGSNNDLINRITDDAYTMDSIRNIDDDGNGSDNGDRFKNGGRHSDSYPDNAPSTFNILKFVLFGLLIISPCLRAFHLWWVGGGRIRLRHSEDDDNRVVGLQYIPPMENWFGAYEPTEGERVPSRLTHEQVMSLPEIIYRKPCFDDDDENKAKDENQIYNESDDRSENTEEDDNAIDVSKSSDDDSTDDGSAHSNITLTTMNSPDRQSKEGNPSKPILPSSFSEENFSLPKLPTSPERVVSTSSASTNRDTTPVPPSSSSSSVGSKEELPLDEEQPADAPLSFRTQRRLRAFTTTTCTTCSICIDEFEEGEKIRLLPLCGHGFHTECILPWLKDRQGCCPLCKIAVLEDSNENGNGGNGNTRVEI</sequence>
<feature type="compositionally biased region" description="Basic and acidic residues" evidence="2">
    <location>
        <begin position="200"/>
        <end position="231"/>
    </location>
</feature>
<dbReference type="Gene3D" id="3.30.40.10">
    <property type="entry name" value="Zinc/RING finger domain, C3HC4 (zinc finger)"/>
    <property type="match status" value="1"/>
</dbReference>
<feature type="region of interest" description="Disordered" evidence="2">
    <location>
        <begin position="406"/>
        <end position="487"/>
    </location>
</feature>
<keyword evidence="1" id="KW-0863">Zinc-finger</keyword>
<dbReference type="CDD" id="cd16454">
    <property type="entry name" value="RING-H2_PA-TM-RING"/>
    <property type="match status" value="1"/>
</dbReference>
<feature type="compositionally biased region" description="Low complexity" evidence="2">
    <location>
        <begin position="461"/>
        <end position="487"/>
    </location>
</feature>
<dbReference type="PROSITE" id="PS50089">
    <property type="entry name" value="ZF_RING_2"/>
    <property type="match status" value="1"/>
</dbReference>
<keyword evidence="1" id="KW-0479">Metal-binding</keyword>
<organism evidence="4">
    <name type="scientific">Pseudo-nitzschia australis</name>
    <dbReference type="NCBI Taxonomy" id="44445"/>
    <lineage>
        <taxon>Eukaryota</taxon>
        <taxon>Sar</taxon>
        <taxon>Stramenopiles</taxon>
        <taxon>Ochrophyta</taxon>
        <taxon>Bacillariophyta</taxon>
        <taxon>Bacillariophyceae</taxon>
        <taxon>Bacillariophycidae</taxon>
        <taxon>Bacillariales</taxon>
        <taxon>Bacillariaceae</taxon>
        <taxon>Pseudo-nitzschia</taxon>
    </lineage>
</organism>
<dbReference type="EMBL" id="HBIX01002634">
    <property type="protein sequence ID" value="CAE0709262.1"/>
    <property type="molecule type" value="Transcribed_RNA"/>
</dbReference>
<evidence type="ECO:0000256" key="1">
    <source>
        <dbReference type="PROSITE-ProRule" id="PRU00175"/>
    </source>
</evidence>
<feature type="region of interest" description="Disordered" evidence="2">
    <location>
        <begin position="53"/>
        <end position="93"/>
    </location>
</feature>
<accession>A0A7S4EFH1</accession>
<feature type="compositionally biased region" description="Low complexity" evidence="2">
    <location>
        <begin position="406"/>
        <end position="419"/>
    </location>
</feature>
<gene>
    <name evidence="4" type="ORF">PAUS00366_LOCUS1982</name>
</gene>
<feature type="compositionally biased region" description="Polar residues" evidence="2">
    <location>
        <begin position="420"/>
        <end position="431"/>
    </location>
</feature>
<feature type="region of interest" description="Disordered" evidence="2">
    <location>
        <begin position="179"/>
        <end position="267"/>
    </location>
</feature>
<feature type="compositionally biased region" description="Low complexity" evidence="2">
    <location>
        <begin position="432"/>
        <end position="441"/>
    </location>
</feature>